<evidence type="ECO:0000259" key="2">
    <source>
        <dbReference type="Pfam" id="PF13649"/>
    </source>
</evidence>
<dbReference type="InterPro" id="IPR041698">
    <property type="entry name" value="Methyltransf_25"/>
</dbReference>
<protein>
    <submittedName>
        <fullName evidence="3">Class I SAM-dependent methyltransferase</fullName>
    </submittedName>
</protein>
<proteinExistence type="predicted"/>
<feature type="domain" description="Methyltransferase" evidence="2">
    <location>
        <begin position="41"/>
        <end position="136"/>
    </location>
</feature>
<dbReference type="Proteomes" id="UP000307790">
    <property type="component" value="Unassembled WGS sequence"/>
</dbReference>
<keyword evidence="3" id="KW-0489">Methyltransferase</keyword>
<dbReference type="Pfam" id="PF13649">
    <property type="entry name" value="Methyltransf_25"/>
    <property type="match status" value="1"/>
</dbReference>
<dbReference type="GO" id="GO:0032259">
    <property type="term" value="P:methylation"/>
    <property type="evidence" value="ECO:0007669"/>
    <property type="project" value="UniProtKB-KW"/>
</dbReference>
<dbReference type="EMBL" id="VCBC01000007">
    <property type="protein sequence ID" value="TLU65294.1"/>
    <property type="molecule type" value="Genomic_DNA"/>
</dbReference>
<accession>A0A5R9IID0</accession>
<gene>
    <name evidence="3" type="ORF">FE810_08345</name>
</gene>
<dbReference type="AlphaFoldDB" id="A0A5R9IID0"/>
<dbReference type="RefSeq" id="WP_138319597.1">
    <property type="nucleotide sequence ID" value="NZ_VCBC01000007.1"/>
</dbReference>
<dbReference type="Gene3D" id="3.40.50.150">
    <property type="entry name" value="Vaccinia Virus protein VP39"/>
    <property type="match status" value="1"/>
</dbReference>
<dbReference type="CDD" id="cd02440">
    <property type="entry name" value="AdoMet_MTases"/>
    <property type="match status" value="1"/>
</dbReference>
<evidence type="ECO:0000313" key="3">
    <source>
        <dbReference type="EMBL" id="TLU65294.1"/>
    </source>
</evidence>
<dbReference type="GO" id="GO:0008168">
    <property type="term" value="F:methyltransferase activity"/>
    <property type="evidence" value="ECO:0007669"/>
    <property type="project" value="UniProtKB-KW"/>
</dbReference>
<dbReference type="SUPFAM" id="SSF53335">
    <property type="entry name" value="S-adenosyl-L-methionine-dependent methyltransferases"/>
    <property type="match status" value="1"/>
</dbReference>
<dbReference type="InterPro" id="IPR029063">
    <property type="entry name" value="SAM-dependent_MTases_sf"/>
</dbReference>
<evidence type="ECO:0000256" key="1">
    <source>
        <dbReference type="ARBA" id="ARBA00022679"/>
    </source>
</evidence>
<comment type="caution">
    <text evidence="3">The sequence shown here is derived from an EMBL/GenBank/DDBJ whole genome shotgun (WGS) entry which is preliminary data.</text>
</comment>
<sequence length="197" mass="21989">MEKNILYYSNNAEALAEQYDNVPFESVHKDWLEEIPEQGMVLDVGAGSGRDARYLSEQGLQVYAVEPAKALIALAKEKSLKCNITWYQDRLPDLEKIKKLDIKFDLILLSAVWMHLSSDERAISLQNMASLLSPGGKLVITLRHGEFSDGRTAFQLSTEEVCHLAADNGLSVLLTTDLIRDQLGRGNVVWQTVVLGK</sequence>
<organism evidence="3 4">
    <name type="scientific">Thalassotalea litorea</name>
    <dbReference type="NCBI Taxonomy" id="2020715"/>
    <lineage>
        <taxon>Bacteria</taxon>
        <taxon>Pseudomonadati</taxon>
        <taxon>Pseudomonadota</taxon>
        <taxon>Gammaproteobacteria</taxon>
        <taxon>Alteromonadales</taxon>
        <taxon>Colwelliaceae</taxon>
        <taxon>Thalassotalea</taxon>
    </lineage>
</organism>
<dbReference type="PANTHER" id="PTHR43861">
    <property type="entry name" value="TRANS-ACONITATE 2-METHYLTRANSFERASE-RELATED"/>
    <property type="match status" value="1"/>
</dbReference>
<name>A0A5R9IID0_9GAMM</name>
<dbReference type="OrthoDB" id="7348755at2"/>
<keyword evidence="1 3" id="KW-0808">Transferase</keyword>
<keyword evidence="4" id="KW-1185">Reference proteome</keyword>
<evidence type="ECO:0000313" key="4">
    <source>
        <dbReference type="Proteomes" id="UP000307790"/>
    </source>
</evidence>
<reference evidence="3 4" key="1">
    <citation type="submission" date="2019-05" db="EMBL/GenBank/DDBJ databases">
        <title>Genome sequences of Thalassotalea litorea 1K03283.</title>
        <authorList>
            <person name="Zhang D."/>
        </authorList>
    </citation>
    <scope>NUCLEOTIDE SEQUENCE [LARGE SCALE GENOMIC DNA]</scope>
    <source>
        <strain evidence="3 4">MCCC 1K03283</strain>
    </source>
</reference>